<feature type="chain" id="PRO_5004588213" description="DUF4139 domain-containing protein" evidence="2">
    <location>
        <begin position="38"/>
        <end position="535"/>
    </location>
</feature>
<keyword evidence="5" id="KW-1185">Reference proteome</keyword>
<dbReference type="PANTHER" id="PTHR31005:SF8">
    <property type="entry name" value="DUF4139 DOMAIN-CONTAINING PROTEIN"/>
    <property type="match status" value="1"/>
</dbReference>
<proteinExistence type="predicted"/>
<dbReference type="InterPro" id="IPR011935">
    <property type="entry name" value="CHP02231"/>
</dbReference>
<reference evidence="4 5" key="1">
    <citation type="journal article" date="2013" name="J. Bacteriol.">
        <title>Roles of HynAB and Ech, the only two hydrogenases found in the model sulfate reducer Desulfovibrio gigas.</title>
        <authorList>
            <person name="Morais-Silva F.O."/>
            <person name="Santos C.I."/>
            <person name="Rodrigues R."/>
            <person name="Pereira I.A."/>
            <person name="Rodrigues-Pousada C."/>
        </authorList>
    </citation>
    <scope>NUCLEOTIDE SEQUENCE [LARGE SCALE GENOMIC DNA]</scope>
    <source>
        <strain evidence="5">ATCC 19364 / DSM 1382 / NCIMB 9332 / VKM B-1759</strain>
    </source>
</reference>
<keyword evidence="2" id="KW-0732">Signal</keyword>
<evidence type="ECO:0000313" key="4">
    <source>
        <dbReference type="EMBL" id="AGW12700.1"/>
    </source>
</evidence>
<evidence type="ECO:0000259" key="3">
    <source>
        <dbReference type="Pfam" id="PF13598"/>
    </source>
</evidence>
<name>T2G7Z6_MEGG1</name>
<dbReference type="eggNOG" id="COG1196">
    <property type="taxonomic scope" value="Bacteria"/>
</dbReference>
<evidence type="ECO:0000256" key="2">
    <source>
        <dbReference type="SAM" id="SignalP"/>
    </source>
</evidence>
<dbReference type="HOGENOM" id="CLU_010457_3_1_7"/>
<dbReference type="Pfam" id="PF13598">
    <property type="entry name" value="DUF4139"/>
    <property type="match status" value="1"/>
</dbReference>
<dbReference type="InterPro" id="IPR037291">
    <property type="entry name" value="DUF4139"/>
</dbReference>
<dbReference type="KEGG" id="dgg:DGI_0805"/>
<sequence>MTPVFTCSAPKGAAMRWWTAFLIGALCVFPAATSGHAKTSPAASRPVAVTVSPQRCLVTEAVPVPAAGTVQFLLPLAAEPEALALAAPAARLASLSWKRVPLTDAEQVAALRKELDTVRLARNTVAAQLKALKTQGQFLKTMPGFRPDQAKEVIEAAESMGRRLAELGMQQLPLQEEKQRLDREVARLEEQLGQLTGDARQAWEVTARFDAGNAGRAFQANATYPLADCGWEPSYRLDARPAAKTVAFAYDARVWQRTGADWTDVRLTLATALPLSGLTPPDIPPWIIQQRPEPRPMAKAMRMEAPGGAGMAMDAMNTAPAEMLAAAPAPMQEERATYTAWDMGVRTIPAGEAPRLEVVAETWPAAFRYTIRPSQGPTAWLTANATLPTVQDLPPGEALFLVDGALAGRRHFALAGNQTDLFFGEAPFIKTTTELVARESGETGFISSKQTHRWNWKFTVQNLGKAVAPVRVEEPNPQRRDERMELKIASTPQTSRTDEQILYWEKDLKPGEKFVINHDITLTAPGDMKLDAGWR</sequence>
<feature type="domain" description="DUF4139" evidence="3">
    <location>
        <begin position="222"/>
        <end position="525"/>
    </location>
</feature>
<dbReference type="NCBIfam" id="TIGR02231">
    <property type="entry name" value="mucoidy inhibitor MuiA family protein"/>
    <property type="match status" value="1"/>
</dbReference>
<feature type="signal peptide" evidence="2">
    <location>
        <begin position="1"/>
        <end position="37"/>
    </location>
</feature>
<gene>
    <name evidence="4" type="ORF">DGI_0805</name>
</gene>
<dbReference type="PATRIC" id="fig|1121448.10.peg.806"/>
<dbReference type="AlphaFoldDB" id="T2G7Z6"/>
<organism evidence="4 5">
    <name type="scientific">Megalodesulfovibrio gigas (strain ATCC 19364 / DSM 1382 / NCIMB 9332 / VKM B-1759)</name>
    <name type="common">Desulfovibrio gigas</name>
    <dbReference type="NCBI Taxonomy" id="1121448"/>
    <lineage>
        <taxon>Bacteria</taxon>
        <taxon>Pseudomonadati</taxon>
        <taxon>Thermodesulfobacteriota</taxon>
        <taxon>Desulfovibrionia</taxon>
        <taxon>Desulfovibrionales</taxon>
        <taxon>Desulfovibrionaceae</taxon>
        <taxon>Megalodesulfovibrio</taxon>
    </lineage>
</organism>
<evidence type="ECO:0000256" key="1">
    <source>
        <dbReference type="SAM" id="Coils"/>
    </source>
</evidence>
<reference evidence="5" key="2">
    <citation type="submission" date="2013-07" db="EMBL/GenBank/DDBJ databases">
        <authorList>
            <person name="Morais-Silva F.O."/>
            <person name="Rezende A.M."/>
            <person name="Pimentel C."/>
            <person name="Resende D.M."/>
            <person name="Santos C.I."/>
            <person name="Clemente C."/>
            <person name="de Oliveira L.M."/>
            <person name="da Silva S.M."/>
            <person name="Costa D.A."/>
            <person name="Varela-Raposo A."/>
            <person name="Horacio E.C.A."/>
            <person name="Matos M."/>
            <person name="Flores O."/>
            <person name="Ruiz J.C."/>
            <person name="Rodrigues-Pousada C."/>
        </authorList>
    </citation>
    <scope>NUCLEOTIDE SEQUENCE [LARGE SCALE GENOMIC DNA]</scope>
    <source>
        <strain evidence="5">ATCC 19364 / DSM 1382 / NCIMB 9332 / VKM B-1759</strain>
    </source>
</reference>
<evidence type="ECO:0000313" key="5">
    <source>
        <dbReference type="Proteomes" id="UP000016587"/>
    </source>
</evidence>
<dbReference type="Proteomes" id="UP000016587">
    <property type="component" value="Chromosome"/>
</dbReference>
<dbReference type="PANTHER" id="PTHR31005">
    <property type="entry name" value="DUF4139 DOMAIN-CONTAINING PROTEIN"/>
    <property type="match status" value="1"/>
</dbReference>
<accession>T2G7Z6</accession>
<feature type="coiled-coil region" evidence="1">
    <location>
        <begin position="171"/>
        <end position="198"/>
    </location>
</feature>
<dbReference type="STRING" id="1121448.DGI_0805"/>
<keyword evidence="1" id="KW-0175">Coiled coil</keyword>
<dbReference type="EMBL" id="CP006585">
    <property type="protein sequence ID" value="AGW12700.1"/>
    <property type="molecule type" value="Genomic_DNA"/>
</dbReference>
<protein>
    <recommendedName>
        <fullName evidence="3">DUF4139 domain-containing protein</fullName>
    </recommendedName>
</protein>